<dbReference type="GO" id="GO:0004715">
    <property type="term" value="F:non-membrane spanning protein tyrosine kinase activity"/>
    <property type="evidence" value="ECO:0007669"/>
    <property type="project" value="InterPro"/>
</dbReference>
<proteinExistence type="predicted"/>
<dbReference type="InterPro" id="IPR022049">
    <property type="entry name" value="FAM69_kinase_dom"/>
</dbReference>
<protein>
    <recommendedName>
        <fullName evidence="2">FAM69 protein-kinase domain-containing protein</fullName>
    </recommendedName>
</protein>
<name>A0A8C4VD84_9SAUR</name>
<feature type="compositionally biased region" description="Low complexity" evidence="1">
    <location>
        <begin position="71"/>
        <end position="84"/>
    </location>
</feature>
<dbReference type="Pfam" id="PF12260">
    <property type="entry name" value="PIP49_C"/>
    <property type="match status" value="1"/>
</dbReference>
<dbReference type="InterPro" id="IPR011009">
    <property type="entry name" value="Kinase-like_dom_sf"/>
</dbReference>
<sequence>QAERRGNRSKGGCPGAASCPLGSRAEPQLAEPGLSAARCSGAGLTRLPGLAPGTGRQRRRGRCRAQPVPHAGSQGQRGRQPRPARGGGGARPPGLPAPSSPWPSRAPRPLTPAGGRTGRGAHRAGGSGTCCAWPRLPGAIALKSVHRASSYVSRCVQRHGHPAGCHRLASYKLLKELALLQRLDHPGVVKAGKGIEGGGRDAALLVIAMLELGSPLEMIQLLQAPWEERFKICLSLVKLLFYLAHSPLGSIVLLDFQPRQFVMVDGNLKVTDMDDASTEELSCKEDNDCTLDFPAKSFILKCTAAGKCDGLNEKKNLFNAYRYFFTYLLPHTAPSALRPLLGDILNATGNLRYGINETLGAFEKVLHLYKSGLYLQKRLPHLKEYITLKGFRTMEMQNYKCWPSYSHLGCLLSIYNAEEAAAICNSQPQCQSFIVTQQRTWTVLHGVGLNSYYDPPQR</sequence>
<dbReference type="GO" id="GO:0005576">
    <property type="term" value="C:extracellular region"/>
    <property type="evidence" value="ECO:0007669"/>
    <property type="project" value="TreeGrafter"/>
</dbReference>
<evidence type="ECO:0000259" key="2">
    <source>
        <dbReference type="Pfam" id="PF12260"/>
    </source>
</evidence>
<dbReference type="PANTHER" id="PTHR46448:SF2">
    <property type="entry name" value="PROTEIN KINASE DOMAIN-CONTAINING PROTEIN"/>
    <property type="match status" value="1"/>
</dbReference>
<feature type="domain" description="FAM69 protein-kinase" evidence="2">
    <location>
        <begin position="218"/>
        <end position="346"/>
    </location>
</feature>
<evidence type="ECO:0000313" key="4">
    <source>
        <dbReference type="Proteomes" id="UP000694390"/>
    </source>
</evidence>
<evidence type="ECO:0000256" key="1">
    <source>
        <dbReference type="SAM" id="MobiDB-lite"/>
    </source>
</evidence>
<reference evidence="3" key="1">
    <citation type="submission" date="2025-08" db="UniProtKB">
        <authorList>
            <consortium name="Ensembl"/>
        </authorList>
    </citation>
    <scope>IDENTIFICATION</scope>
</reference>
<evidence type="ECO:0000313" key="3">
    <source>
        <dbReference type="Ensembl" id="ENSGEVP00005000720.1"/>
    </source>
</evidence>
<dbReference type="InterPro" id="IPR042983">
    <property type="entry name" value="PKDCC"/>
</dbReference>
<dbReference type="GO" id="GO:0001501">
    <property type="term" value="P:skeletal system development"/>
    <property type="evidence" value="ECO:0007669"/>
    <property type="project" value="TreeGrafter"/>
</dbReference>
<feature type="region of interest" description="Disordered" evidence="1">
    <location>
        <begin position="1"/>
        <end position="127"/>
    </location>
</feature>
<organism evidence="3 4">
    <name type="scientific">Gopherus evgoodei</name>
    <name type="common">Goodes thornscrub tortoise</name>
    <dbReference type="NCBI Taxonomy" id="1825980"/>
    <lineage>
        <taxon>Eukaryota</taxon>
        <taxon>Metazoa</taxon>
        <taxon>Chordata</taxon>
        <taxon>Craniata</taxon>
        <taxon>Vertebrata</taxon>
        <taxon>Euteleostomi</taxon>
        <taxon>Archelosauria</taxon>
        <taxon>Testudinata</taxon>
        <taxon>Testudines</taxon>
        <taxon>Cryptodira</taxon>
        <taxon>Durocryptodira</taxon>
        <taxon>Testudinoidea</taxon>
        <taxon>Testudinidae</taxon>
        <taxon>Gopherus</taxon>
    </lineage>
</organism>
<accession>A0A8C4VD84</accession>
<gene>
    <name evidence="3" type="primary">LOC115650041</name>
</gene>
<dbReference type="Gene3D" id="1.10.510.10">
    <property type="entry name" value="Transferase(Phosphotransferase) domain 1"/>
    <property type="match status" value="1"/>
</dbReference>
<dbReference type="GeneTree" id="ENSGT00390000001205"/>
<keyword evidence="4" id="KW-1185">Reference proteome</keyword>
<dbReference type="AlphaFoldDB" id="A0A8C4VD84"/>
<dbReference type="PANTHER" id="PTHR46448">
    <property type="entry name" value="PROTEIN KINASE DOMAIN-CONTAINING PROTEIN"/>
    <property type="match status" value="1"/>
</dbReference>
<dbReference type="Proteomes" id="UP000694390">
    <property type="component" value="Unassembled WGS sequence"/>
</dbReference>
<dbReference type="SUPFAM" id="SSF56112">
    <property type="entry name" value="Protein kinase-like (PK-like)"/>
    <property type="match status" value="1"/>
</dbReference>
<dbReference type="Ensembl" id="ENSGEVT00005000770.1">
    <property type="protein sequence ID" value="ENSGEVP00005000720.1"/>
    <property type="gene ID" value="ENSGEVG00005000500.1"/>
</dbReference>
<feature type="compositionally biased region" description="Pro residues" evidence="1">
    <location>
        <begin position="93"/>
        <end position="110"/>
    </location>
</feature>
<reference evidence="3" key="2">
    <citation type="submission" date="2025-09" db="UniProtKB">
        <authorList>
            <consortium name="Ensembl"/>
        </authorList>
    </citation>
    <scope>IDENTIFICATION</scope>
</reference>
<feature type="compositionally biased region" description="Gly residues" evidence="1">
    <location>
        <begin position="115"/>
        <end position="127"/>
    </location>
</feature>